<dbReference type="PROSITE" id="PS51257">
    <property type="entry name" value="PROKAR_LIPOPROTEIN"/>
    <property type="match status" value="1"/>
</dbReference>
<reference evidence="1 2" key="1">
    <citation type="submission" date="2020-05" db="EMBL/GenBank/DDBJ databases">
        <title>Flexivirga sp. ID2601S isolated from air conditioner.</title>
        <authorList>
            <person name="Kim D.H."/>
        </authorList>
    </citation>
    <scope>NUCLEOTIDE SEQUENCE [LARGE SCALE GENOMIC DNA]</scope>
    <source>
        <strain evidence="1 2">ID2601S</strain>
    </source>
</reference>
<proteinExistence type="predicted"/>
<dbReference type="RefSeq" id="WP_171156366.1">
    <property type="nucleotide sequence ID" value="NZ_JABENB010000002.1"/>
</dbReference>
<evidence type="ECO:0000313" key="1">
    <source>
        <dbReference type="EMBL" id="NNG40258.1"/>
    </source>
</evidence>
<name>A0A849ALS4_9MICO</name>
<sequence length="247" mass="25391">MHRARGIAASAAIALGAGLLTGCGGGGNTATPPPWSADPGQQGLIAGSTPTGSPGRKTTGDGTWSFTLAKDSTNPNVPTEQWPDAADVLTEAQLKAAVPEATAVTKKSCVKGTSGPSGSTAKNASCTWDLTLPGGSAAYPSSITVDLVAVAADQRITTDWQNARNASFSSRKADERFFEQGAFGAKGAYYLDNGNASVLVSDGNIAAWINLRFVGFTSLPDWRSAVNTGIFPVLAADLADRLPRKYA</sequence>
<dbReference type="Proteomes" id="UP000557772">
    <property type="component" value="Unassembled WGS sequence"/>
</dbReference>
<gene>
    <name evidence="1" type="ORF">HJ588_13375</name>
</gene>
<protein>
    <submittedName>
        <fullName evidence="1">Uncharacterized protein</fullName>
    </submittedName>
</protein>
<keyword evidence="2" id="KW-1185">Reference proteome</keyword>
<accession>A0A849ALS4</accession>
<dbReference type="AlphaFoldDB" id="A0A849ALS4"/>
<comment type="caution">
    <text evidence="1">The sequence shown here is derived from an EMBL/GenBank/DDBJ whole genome shotgun (WGS) entry which is preliminary data.</text>
</comment>
<organism evidence="1 2">
    <name type="scientific">Flexivirga aerilata</name>
    <dbReference type="NCBI Taxonomy" id="1656889"/>
    <lineage>
        <taxon>Bacteria</taxon>
        <taxon>Bacillati</taxon>
        <taxon>Actinomycetota</taxon>
        <taxon>Actinomycetes</taxon>
        <taxon>Micrococcales</taxon>
        <taxon>Dermacoccaceae</taxon>
        <taxon>Flexivirga</taxon>
    </lineage>
</organism>
<evidence type="ECO:0000313" key="2">
    <source>
        <dbReference type="Proteomes" id="UP000557772"/>
    </source>
</evidence>
<dbReference type="EMBL" id="JABENB010000002">
    <property type="protein sequence ID" value="NNG40258.1"/>
    <property type="molecule type" value="Genomic_DNA"/>
</dbReference>